<gene>
    <name evidence="4" type="ORF">QRT04_06740</name>
</gene>
<comment type="caution">
    <text evidence="4">The sequence shown here is derived from an EMBL/GenBank/DDBJ whole genome shotgun (WGS) entry which is preliminary data.</text>
</comment>
<dbReference type="InterPro" id="IPR050832">
    <property type="entry name" value="Bact_Acetyltransf"/>
</dbReference>
<evidence type="ECO:0000313" key="4">
    <source>
        <dbReference type="EMBL" id="MDM7854621.1"/>
    </source>
</evidence>
<dbReference type="PANTHER" id="PTHR43877:SF2">
    <property type="entry name" value="AMINOALKYLPHOSPHONATE N-ACETYLTRANSFERASE-RELATED"/>
    <property type="match status" value="1"/>
</dbReference>
<dbReference type="RefSeq" id="WP_289454392.1">
    <property type="nucleotide sequence ID" value="NZ_JAUCGQ010000001.1"/>
</dbReference>
<evidence type="ECO:0000256" key="1">
    <source>
        <dbReference type="ARBA" id="ARBA00022679"/>
    </source>
</evidence>
<keyword evidence="1" id="KW-0808">Transferase</keyword>
<dbReference type="Gene3D" id="3.40.630.30">
    <property type="match status" value="2"/>
</dbReference>
<dbReference type="InterPro" id="IPR000182">
    <property type="entry name" value="GNAT_dom"/>
</dbReference>
<keyword evidence="5" id="KW-1185">Reference proteome</keyword>
<dbReference type="Proteomes" id="UP001529338">
    <property type="component" value="Unassembled WGS sequence"/>
</dbReference>
<reference evidence="4 5" key="1">
    <citation type="submission" date="2023-06" db="EMBL/GenBank/DDBJ databases">
        <title>Cellulomonas sp. MW4 Whole genome sequence.</title>
        <authorList>
            <person name="Park S."/>
        </authorList>
    </citation>
    <scope>NUCLEOTIDE SEQUENCE [LARGE SCALE GENOMIC DNA]</scope>
    <source>
        <strain evidence="4 5">MW4</strain>
    </source>
</reference>
<accession>A0ABT7SEK3</accession>
<dbReference type="SUPFAM" id="SSF55729">
    <property type="entry name" value="Acyl-CoA N-acyltransferases (Nat)"/>
    <property type="match status" value="2"/>
</dbReference>
<dbReference type="PROSITE" id="PS51186">
    <property type="entry name" value="GNAT"/>
    <property type="match status" value="2"/>
</dbReference>
<dbReference type="EMBL" id="JAUCGQ010000001">
    <property type="protein sequence ID" value="MDM7854621.1"/>
    <property type="molecule type" value="Genomic_DNA"/>
</dbReference>
<feature type="domain" description="N-acetyltransferase" evidence="3">
    <location>
        <begin position="11"/>
        <end position="159"/>
    </location>
</feature>
<proteinExistence type="predicted"/>
<protein>
    <submittedName>
        <fullName evidence="4">GNAT family N-acetyltransferase</fullName>
    </submittedName>
</protein>
<keyword evidence="2" id="KW-0012">Acyltransferase</keyword>
<evidence type="ECO:0000259" key="3">
    <source>
        <dbReference type="PROSITE" id="PS51186"/>
    </source>
</evidence>
<name>A0ABT7SEK3_9CELL</name>
<dbReference type="InterPro" id="IPR016181">
    <property type="entry name" value="Acyl_CoA_acyltransferase"/>
</dbReference>
<evidence type="ECO:0000256" key="2">
    <source>
        <dbReference type="ARBA" id="ARBA00023315"/>
    </source>
</evidence>
<sequence length="333" mass="35620">MTTTADPTLEVALVGWDHPDAARLRTAQQRELRDRYGDDDIGHTMTGDGIVVFALLRVAGEPVACGAVRDVSDEHGTGTGEVKRMFVVPERRGEGHSRRVLAELERRAPEHGLTRLILETGTLQPEAIGLYLRAGYVPIDNFGEYAEVGDSRCFAKSLVPVERAPHAPRPTGTLTVERVEWDDADALALRRAMRDFNRATYEHFEPALEAAGGFEADDARIGAGVLATFVARLDGTPVGHAALRASGDGYAAGSGELKKLFVTDEARGVGAARALLAAVEAEARTLGLTSVVLQTGVRQPPAVALYVSAGYRAVVPFGPYVGDAHSLLFAKQL</sequence>
<dbReference type="Pfam" id="PF00583">
    <property type="entry name" value="Acetyltransf_1"/>
    <property type="match status" value="2"/>
</dbReference>
<evidence type="ECO:0000313" key="5">
    <source>
        <dbReference type="Proteomes" id="UP001529338"/>
    </source>
</evidence>
<dbReference type="PANTHER" id="PTHR43877">
    <property type="entry name" value="AMINOALKYLPHOSPHONATE N-ACETYLTRANSFERASE-RELATED-RELATED"/>
    <property type="match status" value="1"/>
</dbReference>
<feature type="domain" description="N-acetyltransferase" evidence="3">
    <location>
        <begin position="174"/>
        <end position="333"/>
    </location>
</feature>
<dbReference type="CDD" id="cd04301">
    <property type="entry name" value="NAT_SF"/>
    <property type="match status" value="1"/>
</dbReference>
<organism evidence="4 5">
    <name type="scientific">Cellulomonas alba</name>
    <dbReference type="NCBI Taxonomy" id="3053467"/>
    <lineage>
        <taxon>Bacteria</taxon>
        <taxon>Bacillati</taxon>
        <taxon>Actinomycetota</taxon>
        <taxon>Actinomycetes</taxon>
        <taxon>Micrococcales</taxon>
        <taxon>Cellulomonadaceae</taxon>
        <taxon>Cellulomonas</taxon>
    </lineage>
</organism>